<keyword evidence="1" id="KW-0677">Repeat</keyword>
<dbReference type="PANTHER" id="PTHR44216:SF3">
    <property type="entry name" value="PROTEIN O-MANNOSYL-TRANSFERASE TMTC2"/>
    <property type="match status" value="1"/>
</dbReference>
<dbReference type="InParanoid" id="A0A0N1IEL8"/>
<keyword evidence="4" id="KW-1133">Transmembrane helix</keyword>
<gene>
    <name evidence="6" type="ORF">RR48_00461</name>
</gene>
<protein>
    <submittedName>
        <fullName evidence="6">Transmembrane and TPR repeat-containing protein 4</fullName>
    </submittedName>
</protein>
<feature type="transmembrane region" description="Helical" evidence="4">
    <location>
        <begin position="29"/>
        <end position="47"/>
    </location>
</feature>
<reference evidence="6 7" key="1">
    <citation type="journal article" date="2015" name="Nat. Commun.">
        <title>Outbred genome sequencing and CRISPR/Cas9 gene editing in butterflies.</title>
        <authorList>
            <person name="Li X."/>
            <person name="Fan D."/>
            <person name="Zhang W."/>
            <person name="Liu G."/>
            <person name="Zhang L."/>
            <person name="Zhao L."/>
            <person name="Fang X."/>
            <person name="Chen L."/>
            <person name="Dong Y."/>
            <person name="Chen Y."/>
            <person name="Ding Y."/>
            <person name="Zhao R."/>
            <person name="Feng M."/>
            <person name="Zhu Y."/>
            <person name="Feng Y."/>
            <person name="Jiang X."/>
            <person name="Zhu D."/>
            <person name="Xiang H."/>
            <person name="Feng X."/>
            <person name="Li S."/>
            <person name="Wang J."/>
            <person name="Zhang G."/>
            <person name="Kronforst M.R."/>
            <person name="Wang W."/>
        </authorList>
    </citation>
    <scope>NUCLEOTIDE SEQUENCE [LARGE SCALE GENOMIC DNA]</scope>
    <source>
        <strain evidence="6">Ya'a_city_454_Pm</strain>
        <tissue evidence="6">Whole body</tissue>
    </source>
</reference>
<dbReference type="AlphaFoldDB" id="A0A0N1IEL8"/>
<dbReference type="GO" id="GO:0005789">
    <property type="term" value="C:endoplasmic reticulum membrane"/>
    <property type="evidence" value="ECO:0007669"/>
    <property type="project" value="TreeGrafter"/>
</dbReference>
<dbReference type="STRING" id="76193.A0A0N1IEL8"/>
<dbReference type="GO" id="GO:0035269">
    <property type="term" value="P:protein O-linked glycosylation via mannose"/>
    <property type="evidence" value="ECO:0007669"/>
    <property type="project" value="TreeGrafter"/>
</dbReference>
<proteinExistence type="predicted"/>
<organism evidence="6 7">
    <name type="scientific">Papilio machaon</name>
    <name type="common">Old World swallowtail butterfly</name>
    <dbReference type="NCBI Taxonomy" id="76193"/>
    <lineage>
        <taxon>Eukaryota</taxon>
        <taxon>Metazoa</taxon>
        <taxon>Ecdysozoa</taxon>
        <taxon>Arthropoda</taxon>
        <taxon>Hexapoda</taxon>
        <taxon>Insecta</taxon>
        <taxon>Pterygota</taxon>
        <taxon>Neoptera</taxon>
        <taxon>Endopterygota</taxon>
        <taxon>Lepidoptera</taxon>
        <taxon>Glossata</taxon>
        <taxon>Ditrysia</taxon>
        <taxon>Papilionoidea</taxon>
        <taxon>Papilionidae</taxon>
        <taxon>Papilioninae</taxon>
        <taxon>Papilio</taxon>
    </lineage>
</organism>
<evidence type="ECO:0000313" key="7">
    <source>
        <dbReference type="Proteomes" id="UP000053240"/>
    </source>
</evidence>
<dbReference type="EMBL" id="LADJ01050186">
    <property type="protein sequence ID" value="KPJ21477.1"/>
    <property type="molecule type" value="Genomic_DNA"/>
</dbReference>
<dbReference type="InterPro" id="IPR052384">
    <property type="entry name" value="TMTC_O-mannosyltransferase"/>
</dbReference>
<feature type="domain" description="DUF1736" evidence="5">
    <location>
        <begin position="4"/>
        <end position="61"/>
    </location>
</feature>
<evidence type="ECO:0000256" key="3">
    <source>
        <dbReference type="ARBA" id="ARBA00023136"/>
    </source>
</evidence>
<evidence type="ECO:0000256" key="2">
    <source>
        <dbReference type="ARBA" id="ARBA00022803"/>
    </source>
</evidence>
<keyword evidence="7" id="KW-1185">Reference proteome</keyword>
<keyword evidence="4 6" id="KW-0812">Transmembrane</keyword>
<sequence length="78" mass="9003">MGGMKPEFKPGDNPAAFANNTFTKVATFHYIYFLNFLILLWPQWLCYDWSMGCLKLIEKTCADHHLLLRGDTVSALIY</sequence>
<keyword evidence="3 4" id="KW-0472">Membrane</keyword>
<dbReference type="InterPro" id="IPR013618">
    <property type="entry name" value="TMTC_DUF1736"/>
</dbReference>
<evidence type="ECO:0000313" key="6">
    <source>
        <dbReference type="EMBL" id="KPJ21477.1"/>
    </source>
</evidence>
<evidence type="ECO:0000259" key="5">
    <source>
        <dbReference type="Pfam" id="PF08409"/>
    </source>
</evidence>
<dbReference type="Pfam" id="PF08409">
    <property type="entry name" value="TMTC_DUF1736"/>
    <property type="match status" value="1"/>
</dbReference>
<dbReference type="Proteomes" id="UP000053240">
    <property type="component" value="Unassembled WGS sequence"/>
</dbReference>
<dbReference type="GO" id="GO:0000030">
    <property type="term" value="F:mannosyltransferase activity"/>
    <property type="evidence" value="ECO:0007669"/>
    <property type="project" value="TreeGrafter"/>
</dbReference>
<comment type="caution">
    <text evidence="6">The sequence shown here is derived from an EMBL/GenBank/DDBJ whole genome shotgun (WGS) entry which is preliminary data.</text>
</comment>
<evidence type="ECO:0000256" key="1">
    <source>
        <dbReference type="ARBA" id="ARBA00022737"/>
    </source>
</evidence>
<dbReference type="PANTHER" id="PTHR44216">
    <property type="entry name" value="PROTEIN O-MANNOSYL-TRANSFERASE TMTC2"/>
    <property type="match status" value="1"/>
</dbReference>
<name>A0A0N1IEL8_PAPMA</name>
<evidence type="ECO:0000256" key="4">
    <source>
        <dbReference type="SAM" id="Phobius"/>
    </source>
</evidence>
<accession>A0A0N1IEL8</accession>
<keyword evidence="2" id="KW-0802">TPR repeat</keyword>